<dbReference type="GO" id="GO:0016874">
    <property type="term" value="F:ligase activity"/>
    <property type="evidence" value="ECO:0007669"/>
    <property type="project" value="UniProtKB-KW"/>
</dbReference>
<comment type="caution">
    <text evidence="1">The sequence shown here is derived from an EMBL/GenBank/DDBJ whole genome shotgun (WGS) entry which is preliminary data.</text>
</comment>
<dbReference type="AlphaFoldDB" id="A0A937USL6"/>
<protein>
    <submittedName>
        <fullName evidence="1">2'-5' RNA ligase family protein</fullName>
    </submittedName>
</protein>
<dbReference type="EMBL" id="JAEACQ010000203">
    <property type="protein sequence ID" value="MBL7629011.1"/>
    <property type="molecule type" value="Genomic_DNA"/>
</dbReference>
<dbReference type="Pfam" id="PF13563">
    <property type="entry name" value="2_5_RNA_ligase2"/>
    <property type="match status" value="1"/>
</dbReference>
<dbReference type="SUPFAM" id="SSF55144">
    <property type="entry name" value="LigT-like"/>
    <property type="match status" value="1"/>
</dbReference>
<dbReference type="Proteomes" id="UP000604475">
    <property type="component" value="Unassembled WGS sequence"/>
</dbReference>
<accession>A0A937USL6</accession>
<gene>
    <name evidence="1" type="ORF">I7412_17985</name>
</gene>
<evidence type="ECO:0000313" key="2">
    <source>
        <dbReference type="Proteomes" id="UP000604475"/>
    </source>
</evidence>
<organism evidence="1 2">
    <name type="scientific">Frankia nepalensis</name>
    <dbReference type="NCBI Taxonomy" id="1836974"/>
    <lineage>
        <taxon>Bacteria</taxon>
        <taxon>Bacillati</taxon>
        <taxon>Actinomycetota</taxon>
        <taxon>Actinomycetes</taxon>
        <taxon>Frankiales</taxon>
        <taxon>Frankiaceae</taxon>
        <taxon>Frankia</taxon>
    </lineage>
</organism>
<dbReference type="RefSeq" id="WP_203003961.1">
    <property type="nucleotide sequence ID" value="NZ_JADWYU010000179.1"/>
</dbReference>
<keyword evidence="2" id="KW-1185">Reference proteome</keyword>
<dbReference type="InterPro" id="IPR009097">
    <property type="entry name" value="Cyclic_Pdiesterase"/>
</dbReference>
<evidence type="ECO:0000313" key="1">
    <source>
        <dbReference type="EMBL" id="MBL7629011.1"/>
    </source>
</evidence>
<proteinExistence type="predicted"/>
<sequence length="229" mass="24996">MSTTTSSVDPVADDWDRFAALDRLADHWDRPGWTPGRRSYHWMLTFENATDVHALAARCQERLRLPVLDLVPADGLHLTLQRLAFTDQVAPVEVDAAVEEARRRLGSCPAFTLTVGPLAGSSGAVRFSVQPWEPVVAVRAVVLDATAAALGPDRVAAKPQGFRPHIGIAYSNSIADAQPIVAEVVRLRRLATVTVHVGAVALVELRREGRSYRWDTITRLSLPFHSPAG</sequence>
<dbReference type="Gene3D" id="3.90.1140.10">
    <property type="entry name" value="Cyclic phosphodiesterase"/>
    <property type="match status" value="1"/>
</dbReference>
<keyword evidence="1" id="KW-0436">Ligase</keyword>
<name>A0A937USL6_9ACTN</name>
<reference evidence="1" key="1">
    <citation type="submission" date="2020-12" db="EMBL/GenBank/DDBJ databases">
        <title>Genomic characterization of non-nitrogen-fixing Frankia strains.</title>
        <authorList>
            <person name="Carlos-Shanley C."/>
            <person name="Guerra T."/>
            <person name="Hahn D."/>
        </authorList>
    </citation>
    <scope>NUCLEOTIDE SEQUENCE</scope>
    <source>
        <strain evidence="1">CN6</strain>
    </source>
</reference>